<reference evidence="7" key="1">
    <citation type="submission" date="2021-12" db="EMBL/GenBank/DDBJ databases">
        <title>Novel species in genus Dyadobacter.</title>
        <authorList>
            <person name="Ma C."/>
        </authorList>
    </citation>
    <scope>NUCLEOTIDE SEQUENCE</scope>
    <source>
        <strain evidence="7">LJ419</strain>
    </source>
</reference>
<sequence>MIRFLRDMGLRYALFRFWHEIQVRTGLLILRFPVSGKNSPHFSKDEWLRQSIHFALGPALLNLERNPALQGVQERVEHIWQNRFLFFHDKWHSVSDWHTNPENGFTYNKTMHWSRIPTLSRQAGDIKYVWEKSRFCFLYDLIRFDLHFQVDQSGVVFSFINDWIEKNPVNRGPNWICGQEIALRVLNWTFALHYYKSSDTLTDELFSKILNSIRQQMLHVEQNMNFSRAVVRNNHALTETLALYVIGWCFPVFPESSRWKQNGKQWFEQEIAYQIYDDGTFLQFSMNYHRVAVQLLTLAIDMARLNEEKWNDVVYERAEKSLHFLRSCQDNVTGWLPNYGNNDGALLFPLTEQHFRDFRPQLEALSRSLQIMELRPAPLSFFKNGGYYIFRDENTMTFLRCGAYKNRPFQADNLHLDIWANGMNIMRDAGSYSYNTDEKWTEYFSGTASHNTVMLGDFDQIKKGPRFMWYNWIKNAKGSVKQDTDSFQIDAEFEGFYQLGKGIKHCRRVVKSKNTQHWIVEDRIDNRPNHLPMHQIWHPHPEFFEHYQIMAEDNEGSKLDYIETEGWYSETYMKKVACRRLVFSSFGNYIKTIIKEKQSLQNPCTFS</sequence>
<dbReference type="Pfam" id="PF16889">
    <property type="entry name" value="Hepar_II_III_N"/>
    <property type="match status" value="1"/>
</dbReference>
<dbReference type="RefSeq" id="WP_234655213.1">
    <property type="nucleotide sequence ID" value="NZ_CP094997.1"/>
</dbReference>
<evidence type="ECO:0000259" key="5">
    <source>
        <dbReference type="Pfam" id="PF07940"/>
    </source>
</evidence>
<dbReference type="Pfam" id="PF07940">
    <property type="entry name" value="Hepar_II_III_C"/>
    <property type="match status" value="1"/>
</dbReference>
<dbReference type="GO" id="GO:0042597">
    <property type="term" value="C:periplasmic space"/>
    <property type="evidence" value="ECO:0007669"/>
    <property type="project" value="UniProtKB-SubCell"/>
</dbReference>
<dbReference type="PANTHER" id="PTHR39210">
    <property type="entry name" value="HEPARIN-SULFATE LYASE"/>
    <property type="match status" value="1"/>
</dbReference>
<comment type="subcellular location">
    <subcellularLocation>
        <location evidence="1">Periplasm</location>
    </subcellularLocation>
</comment>
<protein>
    <submittedName>
        <fullName evidence="7">Heparinase II/III family protein</fullName>
    </submittedName>
</protein>
<evidence type="ECO:0000256" key="4">
    <source>
        <dbReference type="ARBA" id="ARBA00023239"/>
    </source>
</evidence>
<dbReference type="InterPro" id="IPR012480">
    <property type="entry name" value="Hepar_II_III_C"/>
</dbReference>
<proteinExistence type="predicted"/>
<evidence type="ECO:0000259" key="6">
    <source>
        <dbReference type="Pfam" id="PF16889"/>
    </source>
</evidence>
<dbReference type="EMBL" id="JAJTTC010000001">
    <property type="protein sequence ID" value="MCF0061992.1"/>
    <property type="molecule type" value="Genomic_DNA"/>
</dbReference>
<dbReference type="InterPro" id="IPR008929">
    <property type="entry name" value="Chondroitin_lyas"/>
</dbReference>
<keyword evidence="3" id="KW-0574">Periplasm</keyword>
<keyword evidence="2" id="KW-0732">Signal</keyword>
<gene>
    <name evidence="7" type="ORF">LXM26_10840</name>
</gene>
<dbReference type="PANTHER" id="PTHR39210:SF1">
    <property type="entry name" value="HEPARIN-SULFATE LYASE"/>
    <property type="match status" value="1"/>
</dbReference>
<keyword evidence="8" id="KW-1185">Reference proteome</keyword>
<evidence type="ECO:0000256" key="1">
    <source>
        <dbReference type="ARBA" id="ARBA00004418"/>
    </source>
</evidence>
<dbReference type="SUPFAM" id="SSF48230">
    <property type="entry name" value="Chondroitin AC/alginate lyase"/>
    <property type="match status" value="1"/>
</dbReference>
<organism evidence="7 8">
    <name type="scientific">Dyadobacter chenwenxiniae</name>
    <dbReference type="NCBI Taxonomy" id="2906456"/>
    <lineage>
        <taxon>Bacteria</taxon>
        <taxon>Pseudomonadati</taxon>
        <taxon>Bacteroidota</taxon>
        <taxon>Cytophagia</taxon>
        <taxon>Cytophagales</taxon>
        <taxon>Spirosomataceae</taxon>
        <taxon>Dyadobacter</taxon>
    </lineage>
</organism>
<evidence type="ECO:0000313" key="7">
    <source>
        <dbReference type="EMBL" id="MCF0061992.1"/>
    </source>
</evidence>
<dbReference type="AlphaFoldDB" id="A0A9X1TED3"/>
<feature type="domain" description="Heparinase II/III-like C-terminal" evidence="5">
    <location>
        <begin position="375"/>
        <end position="583"/>
    </location>
</feature>
<feature type="domain" description="Heparin-sulfate lyase N-terminal" evidence="6">
    <location>
        <begin position="105"/>
        <end position="308"/>
    </location>
</feature>
<dbReference type="Gene3D" id="1.50.10.100">
    <property type="entry name" value="Chondroitin AC/alginate lyase"/>
    <property type="match status" value="1"/>
</dbReference>
<evidence type="ECO:0000256" key="2">
    <source>
        <dbReference type="ARBA" id="ARBA00022729"/>
    </source>
</evidence>
<accession>A0A9X1TED3</accession>
<comment type="caution">
    <text evidence="7">The sequence shown here is derived from an EMBL/GenBank/DDBJ whole genome shotgun (WGS) entry which is preliminary data.</text>
</comment>
<evidence type="ECO:0000313" key="8">
    <source>
        <dbReference type="Proteomes" id="UP001139000"/>
    </source>
</evidence>
<name>A0A9X1TED3_9BACT</name>
<dbReference type="Gene3D" id="2.70.98.70">
    <property type="match status" value="1"/>
</dbReference>
<keyword evidence="4" id="KW-0456">Lyase</keyword>
<evidence type="ECO:0000256" key="3">
    <source>
        <dbReference type="ARBA" id="ARBA00022764"/>
    </source>
</evidence>
<dbReference type="Proteomes" id="UP001139000">
    <property type="component" value="Unassembled WGS sequence"/>
</dbReference>
<dbReference type="GO" id="GO:0016829">
    <property type="term" value="F:lyase activity"/>
    <property type="evidence" value="ECO:0007669"/>
    <property type="project" value="UniProtKB-KW"/>
</dbReference>
<dbReference type="InterPro" id="IPR031680">
    <property type="entry name" value="Hepar_II_III_N"/>
</dbReference>